<feature type="transmembrane region" description="Helical" evidence="2">
    <location>
        <begin position="255"/>
        <end position="274"/>
    </location>
</feature>
<feature type="transmembrane region" description="Helical" evidence="2">
    <location>
        <begin position="150"/>
        <end position="168"/>
    </location>
</feature>
<dbReference type="InterPro" id="IPR029058">
    <property type="entry name" value="AB_hydrolase_fold"/>
</dbReference>
<feature type="compositionally biased region" description="Basic and acidic residues" evidence="1">
    <location>
        <begin position="405"/>
        <end position="417"/>
    </location>
</feature>
<keyword evidence="4" id="KW-1185">Reference proteome</keyword>
<name>A0A1H1KF48_9BURK</name>
<proteinExistence type="predicted"/>
<feature type="region of interest" description="Disordered" evidence="1">
    <location>
        <begin position="398"/>
        <end position="417"/>
    </location>
</feature>
<feature type="transmembrane region" description="Helical" evidence="2">
    <location>
        <begin position="314"/>
        <end position="336"/>
    </location>
</feature>
<dbReference type="RefSeq" id="WP_090812083.1">
    <property type="nucleotide sequence ID" value="NZ_FNKX01000004.1"/>
</dbReference>
<evidence type="ECO:0000256" key="2">
    <source>
        <dbReference type="SAM" id="Phobius"/>
    </source>
</evidence>
<dbReference type="AlphaFoldDB" id="A0A1H1KF48"/>
<reference evidence="4" key="1">
    <citation type="submission" date="2016-10" db="EMBL/GenBank/DDBJ databases">
        <authorList>
            <person name="Varghese N."/>
            <person name="Submissions S."/>
        </authorList>
    </citation>
    <scope>NUCLEOTIDE SEQUENCE [LARGE SCALE GENOMIC DNA]</scope>
    <source>
        <strain evidence="4">DUS833</strain>
    </source>
</reference>
<accession>A0A1H1KF48</accession>
<dbReference type="Proteomes" id="UP000199365">
    <property type="component" value="Unassembled WGS sequence"/>
</dbReference>
<gene>
    <name evidence="3" type="ORF">SAMN05445850_7474</name>
</gene>
<keyword evidence="2" id="KW-1133">Transmembrane helix</keyword>
<organism evidence="3 4">
    <name type="scientific">Paraburkholderia tuberum</name>
    <dbReference type="NCBI Taxonomy" id="157910"/>
    <lineage>
        <taxon>Bacteria</taxon>
        <taxon>Pseudomonadati</taxon>
        <taxon>Pseudomonadota</taxon>
        <taxon>Betaproteobacteria</taxon>
        <taxon>Burkholderiales</taxon>
        <taxon>Burkholderiaceae</taxon>
        <taxon>Paraburkholderia</taxon>
    </lineage>
</organism>
<evidence type="ECO:0000313" key="3">
    <source>
        <dbReference type="EMBL" id="SDR60968.1"/>
    </source>
</evidence>
<feature type="transmembrane region" description="Helical" evidence="2">
    <location>
        <begin position="286"/>
        <end position="302"/>
    </location>
</feature>
<keyword evidence="2" id="KW-0812">Transmembrane</keyword>
<dbReference type="STRING" id="157910.SAMN05445850_7474"/>
<feature type="transmembrane region" description="Helical" evidence="2">
    <location>
        <begin position="121"/>
        <end position="143"/>
    </location>
</feature>
<evidence type="ECO:0000313" key="4">
    <source>
        <dbReference type="Proteomes" id="UP000199365"/>
    </source>
</evidence>
<evidence type="ECO:0000256" key="1">
    <source>
        <dbReference type="SAM" id="MobiDB-lite"/>
    </source>
</evidence>
<protein>
    <submittedName>
        <fullName evidence="3">Uncharacterized protein</fullName>
    </submittedName>
</protein>
<sequence length="417" mass="45408">MTTVITTVHGTFARQAAWAQPDSPLSQYLTAHLGGAVRIAPFDWSGRNSFEARDDAAKRLGDHLEAIGRAEPDSRQFVVAHSHGGNVALLAAANGRLSKPVAGIVCLSTPFLQAWPRHLGAARIVSAAAGIVLLFANLLFLMLRHRVGSSLLMACVVVTAIPTIYIFIKAAATLTDNDKPRWVLPEMDPHRMLILRAAADEASAALGAATLASSLVARFWALTSVGAPLWMRALEQDEADRARQTRYSWLRRVHGLSVMCLFVLGIVLCVLSLLPIDPPWVTRNQATAVLVASFVLNLLFAWRKVLAIAVLAPLWWLSMLLAGPVLLLLSVFAMSFGSSLALRHFLWIVSAETTPPGVWMTVQLDPESTPRGFRGLMHSSLYDDPRAHSVIAHWMKKQTGVSPAAERRVGPAPRREA</sequence>
<dbReference type="Gene3D" id="3.40.50.1820">
    <property type="entry name" value="alpha/beta hydrolase"/>
    <property type="match status" value="1"/>
</dbReference>
<dbReference type="SUPFAM" id="SSF53474">
    <property type="entry name" value="alpha/beta-Hydrolases"/>
    <property type="match status" value="1"/>
</dbReference>
<dbReference type="EMBL" id="FNKX01000004">
    <property type="protein sequence ID" value="SDR60968.1"/>
    <property type="molecule type" value="Genomic_DNA"/>
</dbReference>
<keyword evidence="2" id="KW-0472">Membrane</keyword>